<dbReference type="STRING" id="407821.A0A087UT28"/>
<organism evidence="1 2">
    <name type="scientific">Stegodyphus mimosarum</name>
    <name type="common">African social velvet spider</name>
    <dbReference type="NCBI Taxonomy" id="407821"/>
    <lineage>
        <taxon>Eukaryota</taxon>
        <taxon>Metazoa</taxon>
        <taxon>Ecdysozoa</taxon>
        <taxon>Arthropoda</taxon>
        <taxon>Chelicerata</taxon>
        <taxon>Arachnida</taxon>
        <taxon>Araneae</taxon>
        <taxon>Araneomorphae</taxon>
        <taxon>Entelegynae</taxon>
        <taxon>Eresoidea</taxon>
        <taxon>Eresidae</taxon>
        <taxon>Stegodyphus</taxon>
    </lineage>
</organism>
<dbReference type="PANTHER" id="PTHR13475:SF3">
    <property type="entry name" value="NEUGRIN"/>
    <property type="match status" value="1"/>
</dbReference>
<dbReference type="GO" id="GO:0005634">
    <property type="term" value="C:nucleus"/>
    <property type="evidence" value="ECO:0007669"/>
    <property type="project" value="TreeGrafter"/>
</dbReference>
<dbReference type="AlphaFoldDB" id="A0A087UT28"/>
<dbReference type="Proteomes" id="UP000054359">
    <property type="component" value="Unassembled WGS sequence"/>
</dbReference>
<evidence type="ECO:0000313" key="2">
    <source>
        <dbReference type="Proteomes" id="UP000054359"/>
    </source>
</evidence>
<protein>
    <submittedName>
        <fullName evidence="1">Uncharacterized protein</fullName>
    </submittedName>
</protein>
<dbReference type="Pfam" id="PF06413">
    <property type="entry name" value="Neugrin"/>
    <property type="match status" value="1"/>
</dbReference>
<proteinExistence type="predicted"/>
<dbReference type="OMA" id="FMDVQKT"/>
<feature type="non-terminal residue" evidence="1">
    <location>
        <position position="453"/>
    </location>
</feature>
<gene>
    <name evidence="1" type="ORF">X975_21466</name>
</gene>
<reference evidence="1 2" key="1">
    <citation type="submission" date="2013-11" db="EMBL/GenBank/DDBJ databases">
        <title>Genome sequencing of Stegodyphus mimosarum.</title>
        <authorList>
            <person name="Bechsgaard J."/>
        </authorList>
    </citation>
    <scope>NUCLEOTIDE SEQUENCE [LARGE SCALE GENOMIC DNA]</scope>
</reference>
<keyword evidence="2" id="KW-1185">Reference proteome</keyword>
<accession>A0A087UT28</accession>
<name>A0A087UT28_STEMI</name>
<dbReference type="EMBL" id="KK121467">
    <property type="protein sequence ID" value="KFM80517.1"/>
    <property type="molecule type" value="Genomic_DNA"/>
</dbReference>
<dbReference type="OrthoDB" id="6415470at2759"/>
<dbReference type="InterPro" id="IPR010487">
    <property type="entry name" value="NGRN/Rrg9"/>
</dbReference>
<evidence type="ECO:0000313" key="1">
    <source>
        <dbReference type="EMBL" id="KFM80517.1"/>
    </source>
</evidence>
<sequence length="453" mass="52845">MFCYVRNSSSIFLKVYCNKLTEVRFLRNTARRSPGPRFVEGKVKTVTEKCDEVQIKSYKDLLKSFRNSDSAVNELEIEEALTTGEDFGSVFEKCDRVYGVHKREEQHHKFWVKSQIVKRKYCKFDRETDLLTHAAKEQIRYLHSLDPLKWTPEILAESFPISVNGVKKLLKNKFVEKCPEKIKLHDEEVAKKWKILQSGKVSSCISPVTQRFWREGKLIQNYYSGNPNLPEVPHDHAQKILTEEKEECAGEFSSIIKSYVEYKKKTASEKNQSENDLIKLENNSRGRQKASFSLFSDGYLASEETDEHSSSYTKPKKAKEIGDTDLLHSQFKENFATEIDEKKSKSSAETEYQKWIQKQLETEKVSTSKQPYNAKEFFTPISKYQKDYIELKRDSSESDEFIYDDKIGYQHPKGKNIKPKISIPSKLHKQGKLYKRGQCIYDDDGEFLYKLPK</sequence>
<dbReference type="PANTHER" id="PTHR13475">
    <property type="entry name" value="NEUGRIN"/>
    <property type="match status" value="1"/>
</dbReference>